<dbReference type="RefSeq" id="WP_172241823.1">
    <property type="nucleotide sequence ID" value="NZ_JABFDP010000034.1"/>
</dbReference>
<dbReference type="CDD" id="cd21631">
    <property type="entry name" value="RHH_CopG_NikR-like"/>
    <property type="match status" value="1"/>
</dbReference>
<evidence type="ECO:0000256" key="1">
    <source>
        <dbReference type="SAM" id="MobiDB-lite"/>
    </source>
</evidence>
<sequence>MKKKITLQLSNEILDRLKGATEERCVNRALLVEKALERFLREPMDGGAPPQDRLAGLERQLESIQRDLRALNDTVALHARYHLALASLARDGAPPPSQDGDGKAVSAGPSEDDPRDHVTISQSSDGDEELPFGAPRRRTRQVRTPAPIAEVSWGVPAAGEGGEDPFRFAEATLR</sequence>
<keyword evidence="3" id="KW-1185">Reference proteome</keyword>
<evidence type="ECO:0000313" key="2">
    <source>
        <dbReference type="EMBL" id="MBR1141599.1"/>
    </source>
</evidence>
<name>A0ABS5GK00_9BRAD</name>
<reference evidence="3" key="1">
    <citation type="journal article" date="2021" name="ISME J.">
        <title>Evolutionary origin and ecological implication of a unique nif island in free-living Bradyrhizobium lineages.</title>
        <authorList>
            <person name="Tao J."/>
        </authorList>
    </citation>
    <scope>NUCLEOTIDE SEQUENCE [LARGE SCALE GENOMIC DNA]</scope>
    <source>
        <strain evidence="3">SZCCT0094</strain>
    </source>
</reference>
<evidence type="ECO:0008006" key="4">
    <source>
        <dbReference type="Google" id="ProtNLM"/>
    </source>
</evidence>
<dbReference type="Proteomes" id="UP001314635">
    <property type="component" value="Unassembled WGS sequence"/>
</dbReference>
<feature type="region of interest" description="Disordered" evidence="1">
    <location>
        <begin position="90"/>
        <end position="174"/>
    </location>
</feature>
<accession>A0ABS5GK00</accession>
<proteinExistence type="predicted"/>
<comment type="caution">
    <text evidence="2">The sequence shown here is derived from an EMBL/GenBank/DDBJ whole genome shotgun (WGS) entry which is preliminary data.</text>
</comment>
<gene>
    <name evidence="2" type="ORF">JQ619_38275</name>
</gene>
<evidence type="ECO:0000313" key="3">
    <source>
        <dbReference type="Proteomes" id="UP001314635"/>
    </source>
</evidence>
<dbReference type="EMBL" id="JAFCLK010000084">
    <property type="protein sequence ID" value="MBR1141599.1"/>
    <property type="molecule type" value="Genomic_DNA"/>
</dbReference>
<organism evidence="2 3">
    <name type="scientific">Bradyrhizobium denitrificans</name>
    <dbReference type="NCBI Taxonomy" id="2734912"/>
    <lineage>
        <taxon>Bacteria</taxon>
        <taxon>Pseudomonadati</taxon>
        <taxon>Pseudomonadota</taxon>
        <taxon>Alphaproteobacteria</taxon>
        <taxon>Hyphomicrobiales</taxon>
        <taxon>Nitrobacteraceae</taxon>
        <taxon>Bradyrhizobium</taxon>
    </lineage>
</organism>
<protein>
    <recommendedName>
        <fullName evidence="4">Ribbon-helix-helix protein CopG domain-containing protein</fullName>
    </recommendedName>
</protein>